<organism evidence="2 3">
    <name type="scientific">Cinchona calisaya</name>
    <dbReference type="NCBI Taxonomy" id="153742"/>
    <lineage>
        <taxon>Eukaryota</taxon>
        <taxon>Viridiplantae</taxon>
        <taxon>Streptophyta</taxon>
        <taxon>Embryophyta</taxon>
        <taxon>Tracheophyta</taxon>
        <taxon>Spermatophyta</taxon>
        <taxon>Magnoliopsida</taxon>
        <taxon>eudicotyledons</taxon>
        <taxon>Gunneridae</taxon>
        <taxon>Pentapetalae</taxon>
        <taxon>asterids</taxon>
        <taxon>lamiids</taxon>
        <taxon>Gentianales</taxon>
        <taxon>Rubiaceae</taxon>
        <taxon>Cinchonoideae</taxon>
        <taxon>Cinchoneae</taxon>
        <taxon>Cinchona</taxon>
    </lineage>
</organism>
<dbReference type="PANTHER" id="PTHR34145">
    <property type="entry name" value="OS02G0105600 PROTEIN"/>
    <property type="match status" value="1"/>
</dbReference>
<keyword evidence="3" id="KW-1185">Reference proteome</keyword>
<comment type="caution">
    <text evidence="2">The sequence shown here is derived from an EMBL/GenBank/DDBJ whole genome shotgun (WGS) entry which is preliminary data.</text>
</comment>
<accession>A0ABD3ACW3</accession>
<dbReference type="SUPFAM" id="SSF52047">
    <property type="entry name" value="RNI-like"/>
    <property type="match status" value="1"/>
</dbReference>
<evidence type="ECO:0000259" key="1">
    <source>
        <dbReference type="Pfam" id="PF23622"/>
    </source>
</evidence>
<dbReference type="InterPro" id="IPR053772">
    <property type="entry name" value="At1g61320/At1g61330-like"/>
</dbReference>
<dbReference type="SUPFAM" id="SSF81383">
    <property type="entry name" value="F-box domain"/>
    <property type="match status" value="1"/>
</dbReference>
<dbReference type="InterPro" id="IPR032675">
    <property type="entry name" value="LRR_dom_sf"/>
</dbReference>
<feature type="domain" description="At1g61320/AtMIF1 LRR" evidence="1">
    <location>
        <begin position="164"/>
        <end position="432"/>
    </location>
</feature>
<proteinExistence type="predicted"/>
<dbReference type="AlphaFoldDB" id="A0ABD3ACW3"/>
<dbReference type="Gene3D" id="3.80.10.10">
    <property type="entry name" value="Ribonuclease Inhibitor"/>
    <property type="match status" value="1"/>
</dbReference>
<dbReference type="InterPro" id="IPR055357">
    <property type="entry name" value="LRR_At1g61320_AtMIF1"/>
</dbReference>
<dbReference type="PANTHER" id="PTHR34145:SF75">
    <property type="entry name" value="FBD DOMAIN-CONTAINING PROTEIN"/>
    <property type="match status" value="1"/>
</dbReference>
<dbReference type="EMBL" id="JBJUIK010000004">
    <property type="protein sequence ID" value="KAL3529666.1"/>
    <property type="molecule type" value="Genomic_DNA"/>
</dbReference>
<evidence type="ECO:0000313" key="2">
    <source>
        <dbReference type="EMBL" id="KAL3529666.1"/>
    </source>
</evidence>
<dbReference type="CDD" id="cd22160">
    <property type="entry name" value="F-box_AtFBL13-like"/>
    <property type="match status" value="1"/>
</dbReference>
<dbReference type="Proteomes" id="UP001630127">
    <property type="component" value="Unassembled WGS sequence"/>
</dbReference>
<gene>
    <name evidence="2" type="ORF">ACH5RR_008988</name>
</gene>
<dbReference type="InterPro" id="IPR053781">
    <property type="entry name" value="F-box_AtFBL13-like"/>
</dbReference>
<dbReference type="InterPro" id="IPR036047">
    <property type="entry name" value="F-box-like_dom_sf"/>
</dbReference>
<name>A0ABD3ACW3_9GENT</name>
<evidence type="ECO:0000313" key="3">
    <source>
        <dbReference type="Proteomes" id="UP001630127"/>
    </source>
</evidence>
<protein>
    <recommendedName>
        <fullName evidence="1">At1g61320/AtMIF1 LRR domain-containing protein</fullName>
    </recommendedName>
</protein>
<dbReference type="Gene3D" id="1.20.1280.50">
    <property type="match status" value="1"/>
</dbReference>
<sequence length="444" mass="51316">MLERQRKGKQLNSTVVGGHAHFCLGGVCKEYKKGEQLHKYLMGDHLSVRGVSKKHKDGGQLHPNLMASQAKFSLKERNDVAAKDLTSELPGEILCYILSLLPLREAARTSILGRNWRCLWRSSLNLNFDFMNMSGKNEPFHGKREADLVKKRERRFVAWVDRLLELHDGSKIKSCKIDYPLHTWYHANVDHWIQKIAAQGVEKLHIKVAHYTKCYEFPCRLLTRVETLSFLRHLTLDYCRFNLPHDFSCLGNLISLSFANSHLTQDNIDSIFNCTKLESFSMKACLFPHIRMKIASKCDHLKLKHLSITFCYNPEEVEIYTAISLSSLECLRGQLRRIWFRDSVKLLKLCFVSFEEEGAYTFSQSGTFPQLQTLSLGLNVEKGFEISKSFPTFPKLRELVLFMEYIYPGSMLDFIISFLKASPLLHKLDLHLHLLLLILISLYI</sequence>
<reference evidence="2 3" key="1">
    <citation type="submission" date="2024-11" db="EMBL/GenBank/DDBJ databases">
        <title>A near-complete genome assembly of Cinchona calisaya.</title>
        <authorList>
            <person name="Lian D.C."/>
            <person name="Zhao X.W."/>
            <person name="Wei L."/>
        </authorList>
    </citation>
    <scope>NUCLEOTIDE SEQUENCE [LARGE SCALE GENOMIC DNA]</scope>
    <source>
        <tissue evidence="2">Nenye</tissue>
    </source>
</reference>
<dbReference type="Pfam" id="PF23622">
    <property type="entry name" value="LRR_At1g61320_AtMIF1"/>
    <property type="match status" value="1"/>
</dbReference>